<evidence type="ECO:0000313" key="11">
    <source>
        <dbReference type="EMBL" id="VAX26431.1"/>
    </source>
</evidence>
<dbReference type="EMBL" id="UOGD01000338">
    <property type="protein sequence ID" value="VAX26431.1"/>
    <property type="molecule type" value="Genomic_DNA"/>
</dbReference>
<keyword evidence="7 10" id="KW-0472">Membrane</keyword>
<gene>
    <name evidence="11" type="ORF">MNBD_IGNAVI01-78</name>
</gene>
<feature type="transmembrane region" description="Helical" evidence="10">
    <location>
        <begin position="6"/>
        <end position="26"/>
    </location>
</feature>
<evidence type="ECO:0000256" key="3">
    <source>
        <dbReference type="ARBA" id="ARBA00022679"/>
    </source>
</evidence>
<evidence type="ECO:0000256" key="8">
    <source>
        <dbReference type="ARBA" id="ARBA00023209"/>
    </source>
</evidence>
<keyword evidence="2" id="KW-0444">Lipid biosynthesis</keyword>
<dbReference type="GO" id="GO:0008654">
    <property type="term" value="P:phospholipid biosynthetic process"/>
    <property type="evidence" value="ECO:0007669"/>
    <property type="project" value="UniProtKB-KW"/>
</dbReference>
<keyword evidence="1" id="KW-1003">Cell membrane</keyword>
<feature type="transmembrane region" description="Helical" evidence="10">
    <location>
        <begin position="93"/>
        <end position="120"/>
    </location>
</feature>
<evidence type="ECO:0000256" key="4">
    <source>
        <dbReference type="ARBA" id="ARBA00022692"/>
    </source>
</evidence>
<dbReference type="Pfam" id="PF02660">
    <property type="entry name" value="G3P_acyltransf"/>
    <property type="match status" value="1"/>
</dbReference>
<evidence type="ECO:0000256" key="2">
    <source>
        <dbReference type="ARBA" id="ARBA00022516"/>
    </source>
</evidence>
<reference evidence="11" key="1">
    <citation type="submission" date="2018-06" db="EMBL/GenBank/DDBJ databases">
        <authorList>
            <person name="Zhirakovskaya E."/>
        </authorList>
    </citation>
    <scope>NUCLEOTIDE SEQUENCE</scope>
</reference>
<keyword evidence="6" id="KW-0443">Lipid metabolism</keyword>
<evidence type="ECO:0000256" key="7">
    <source>
        <dbReference type="ARBA" id="ARBA00023136"/>
    </source>
</evidence>
<keyword evidence="5 10" id="KW-1133">Transmembrane helix</keyword>
<feature type="transmembrane region" description="Helical" evidence="10">
    <location>
        <begin position="163"/>
        <end position="182"/>
    </location>
</feature>
<feature type="transmembrane region" description="Helical" evidence="10">
    <location>
        <begin position="64"/>
        <end position="81"/>
    </location>
</feature>
<keyword evidence="8" id="KW-0594">Phospholipid biosynthesis</keyword>
<dbReference type="GO" id="GO:0043772">
    <property type="term" value="F:acyl-phosphate glycerol-3-phosphate acyltransferase activity"/>
    <property type="evidence" value="ECO:0007669"/>
    <property type="project" value="InterPro"/>
</dbReference>
<dbReference type="InterPro" id="IPR003811">
    <property type="entry name" value="G3P_acylTferase_PlsY"/>
</dbReference>
<sequence length="193" mass="22571">MDYFIIVVIGFFIGIFPNHFLFEKLFPPDKHENNRIRTLIPILLDLIKGLLIVFLTKYLLNFDFLNIMLALIIGTLFHSFFQEFKFQRREGQTVALAGLSLFIPLIVLIWIIIWLISFAYKRNKEFSLTSATFLTGLLGVTSSRIFNNEYWYSNPLAHSNNEFKILITILFILILSSQIDKIKAFYFKDKSKG</sequence>
<name>A0A3B1CIM3_9ZZZZ</name>
<evidence type="ECO:0000256" key="1">
    <source>
        <dbReference type="ARBA" id="ARBA00022475"/>
    </source>
</evidence>
<evidence type="ECO:0000256" key="9">
    <source>
        <dbReference type="ARBA" id="ARBA00023264"/>
    </source>
</evidence>
<evidence type="ECO:0000256" key="10">
    <source>
        <dbReference type="SAM" id="Phobius"/>
    </source>
</evidence>
<keyword evidence="4 10" id="KW-0812">Transmembrane</keyword>
<organism evidence="11">
    <name type="scientific">hydrothermal vent metagenome</name>
    <dbReference type="NCBI Taxonomy" id="652676"/>
    <lineage>
        <taxon>unclassified sequences</taxon>
        <taxon>metagenomes</taxon>
        <taxon>ecological metagenomes</taxon>
    </lineage>
</organism>
<feature type="transmembrane region" description="Helical" evidence="10">
    <location>
        <begin position="38"/>
        <end position="58"/>
    </location>
</feature>
<protein>
    <recommendedName>
        <fullName evidence="12">Acyl-phosphate:glycerol-3-phosphate O-acyltransferase PlsY</fullName>
    </recommendedName>
</protein>
<evidence type="ECO:0000256" key="6">
    <source>
        <dbReference type="ARBA" id="ARBA00023098"/>
    </source>
</evidence>
<keyword evidence="9" id="KW-1208">Phospholipid metabolism</keyword>
<evidence type="ECO:0008006" key="12">
    <source>
        <dbReference type="Google" id="ProtNLM"/>
    </source>
</evidence>
<dbReference type="AlphaFoldDB" id="A0A3B1CIM3"/>
<proteinExistence type="predicted"/>
<dbReference type="GO" id="GO:0005886">
    <property type="term" value="C:plasma membrane"/>
    <property type="evidence" value="ECO:0007669"/>
    <property type="project" value="InterPro"/>
</dbReference>
<accession>A0A3B1CIM3</accession>
<keyword evidence="3" id="KW-0808">Transferase</keyword>
<evidence type="ECO:0000256" key="5">
    <source>
        <dbReference type="ARBA" id="ARBA00022989"/>
    </source>
</evidence>